<feature type="region of interest" description="Disordered" evidence="4">
    <location>
        <begin position="1"/>
        <end position="22"/>
    </location>
</feature>
<feature type="compositionally biased region" description="Polar residues" evidence="4">
    <location>
        <begin position="418"/>
        <end position="434"/>
    </location>
</feature>
<feature type="compositionally biased region" description="Low complexity" evidence="4">
    <location>
        <begin position="148"/>
        <end position="170"/>
    </location>
</feature>
<feature type="region of interest" description="Disordered" evidence="4">
    <location>
        <begin position="408"/>
        <end position="441"/>
    </location>
</feature>
<feature type="compositionally biased region" description="Polar residues" evidence="4">
    <location>
        <begin position="605"/>
        <end position="614"/>
    </location>
</feature>
<evidence type="ECO:0000256" key="4">
    <source>
        <dbReference type="SAM" id="MobiDB-lite"/>
    </source>
</evidence>
<feature type="compositionally biased region" description="Basic and acidic residues" evidence="4">
    <location>
        <begin position="615"/>
        <end position="634"/>
    </location>
</feature>
<dbReference type="GO" id="GO:0000978">
    <property type="term" value="F:RNA polymerase II cis-regulatory region sequence-specific DNA binding"/>
    <property type="evidence" value="ECO:0007669"/>
    <property type="project" value="TreeGrafter"/>
</dbReference>
<dbReference type="PANTHER" id="PTHR19212">
    <property type="entry name" value="LEUCINE RICH REPEAT IN FLII INTERACTING PROTEIN"/>
    <property type="match status" value="1"/>
</dbReference>
<name>A0A9Q9YG61_CYPCA</name>
<feature type="compositionally biased region" description="Basic and acidic residues" evidence="4">
    <location>
        <begin position="1026"/>
        <end position="1046"/>
    </location>
</feature>
<evidence type="ECO:0000256" key="3">
    <source>
        <dbReference type="SAM" id="Coils"/>
    </source>
</evidence>
<dbReference type="Pfam" id="PF09738">
    <property type="entry name" value="LRRFIP"/>
    <property type="match status" value="1"/>
</dbReference>
<keyword evidence="2 3" id="KW-0175">Coiled coil</keyword>
<feature type="region of interest" description="Disordered" evidence="4">
    <location>
        <begin position="1112"/>
        <end position="1172"/>
    </location>
</feature>
<dbReference type="Proteomes" id="UP001155660">
    <property type="component" value="Chromosome A9"/>
</dbReference>
<feature type="compositionally biased region" description="Basic and acidic residues" evidence="4">
    <location>
        <begin position="501"/>
        <end position="526"/>
    </location>
</feature>
<evidence type="ECO:0000256" key="1">
    <source>
        <dbReference type="ARBA" id="ARBA00008275"/>
    </source>
</evidence>
<reference evidence="5" key="1">
    <citation type="submission" date="2025-08" db="UniProtKB">
        <authorList>
            <consortium name="RefSeq"/>
        </authorList>
    </citation>
    <scope>IDENTIFICATION</scope>
    <source>
        <tissue evidence="5">Muscle</tissue>
    </source>
</reference>
<feature type="compositionally biased region" description="Acidic residues" evidence="4">
    <location>
        <begin position="854"/>
        <end position="866"/>
    </location>
</feature>
<feature type="region of interest" description="Disordered" evidence="4">
    <location>
        <begin position="148"/>
        <end position="172"/>
    </location>
</feature>
<dbReference type="SMR" id="A0A9Q9YG61"/>
<feature type="compositionally biased region" description="Polar residues" evidence="4">
    <location>
        <begin position="743"/>
        <end position="753"/>
    </location>
</feature>
<dbReference type="AlphaFoldDB" id="A0A9Q9YG61"/>
<dbReference type="InterPro" id="IPR019139">
    <property type="entry name" value="LRRFIP1/2"/>
</dbReference>
<feature type="region of interest" description="Disordered" evidence="4">
    <location>
        <begin position="362"/>
        <end position="390"/>
    </location>
</feature>
<feature type="region of interest" description="Disordered" evidence="4">
    <location>
        <begin position="789"/>
        <end position="818"/>
    </location>
</feature>
<feature type="region of interest" description="Disordered" evidence="4">
    <location>
        <begin position="743"/>
        <end position="762"/>
    </location>
</feature>
<organism evidence="5">
    <name type="scientific">Cyprinus carpio</name>
    <name type="common">Common carp</name>
    <dbReference type="NCBI Taxonomy" id="7962"/>
    <lineage>
        <taxon>Eukaryota</taxon>
        <taxon>Metazoa</taxon>
        <taxon>Chordata</taxon>
        <taxon>Craniata</taxon>
        <taxon>Vertebrata</taxon>
        <taxon>Euteleostomi</taxon>
        <taxon>Actinopterygii</taxon>
        <taxon>Neopterygii</taxon>
        <taxon>Teleostei</taxon>
        <taxon>Ostariophysi</taxon>
        <taxon>Cypriniformes</taxon>
        <taxon>Cyprinidae</taxon>
        <taxon>Cyprininae</taxon>
        <taxon>Cyprinus</taxon>
    </lineage>
</organism>
<feature type="region of interest" description="Disordered" evidence="4">
    <location>
        <begin position="839"/>
        <end position="868"/>
    </location>
</feature>
<feature type="compositionally biased region" description="Basic residues" evidence="4">
    <location>
        <begin position="574"/>
        <end position="587"/>
    </location>
</feature>
<feature type="compositionally biased region" description="Basic and acidic residues" evidence="4">
    <location>
        <begin position="904"/>
        <end position="931"/>
    </location>
</feature>
<dbReference type="RefSeq" id="XP_042619609.1">
    <property type="nucleotide sequence ID" value="XM_042763675.1"/>
</dbReference>
<evidence type="ECO:0000256" key="2">
    <source>
        <dbReference type="ARBA" id="ARBA00023054"/>
    </source>
</evidence>
<feature type="compositionally biased region" description="Basic and acidic residues" evidence="4">
    <location>
        <begin position="588"/>
        <end position="604"/>
    </location>
</feature>
<dbReference type="GeneID" id="109092039"/>
<feature type="compositionally biased region" description="Polar residues" evidence="4">
    <location>
        <begin position="1003"/>
        <end position="1018"/>
    </location>
</feature>
<evidence type="ECO:0000313" key="5">
    <source>
        <dbReference type="RefSeq" id="XP_042619609.1"/>
    </source>
</evidence>
<gene>
    <name evidence="5" type="primary">LOC109092039</name>
</gene>
<feature type="compositionally biased region" description="Basic and acidic residues" evidence="4">
    <location>
        <begin position="641"/>
        <end position="650"/>
    </location>
</feature>
<feature type="compositionally biased region" description="Acidic residues" evidence="4">
    <location>
        <begin position="961"/>
        <end position="983"/>
    </location>
</feature>
<feature type="compositionally biased region" description="Basic and acidic residues" evidence="4">
    <location>
        <begin position="1138"/>
        <end position="1157"/>
    </location>
</feature>
<feature type="region of interest" description="Disordered" evidence="4">
    <location>
        <begin position="455"/>
        <end position="474"/>
    </location>
</feature>
<proteinExistence type="inferred from homology"/>
<feature type="region of interest" description="Disordered" evidence="4">
    <location>
        <begin position="501"/>
        <end position="660"/>
    </location>
</feature>
<feature type="coiled-coil region" evidence="3">
    <location>
        <begin position="176"/>
        <end position="353"/>
    </location>
</feature>
<feature type="compositionally biased region" description="Polar residues" evidence="4">
    <location>
        <begin position="557"/>
        <end position="573"/>
    </location>
</feature>
<comment type="similarity">
    <text evidence="1">Belongs to the LRRFIP family.</text>
</comment>
<dbReference type="GO" id="GO:0000981">
    <property type="term" value="F:DNA-binding transcription factor activity, RNA polymerase II-specific"/>
    <property type="evidence" value="ECO:0007669"/>
    <property type="project" value="TreeGrafter"/>
</dbReference>
<accession>A0A9Q9YG61</accession>
<protein>
    <submittedName>
        <fullName evidence="5">Leucine-rich repeat flightless-interacting protein 1-like isoform X18</fullName>
    </submittedName>
</protein>
<feature type="compositionally biased region" description="Basic and acidic residues" evidence="4">
    <location>
        <begin position="535"/>
        <end position="553"/>
    </location>
</feature>
<sequence length="1172" mass="131475">MGSQGPGRKRTPSKNGLTGEEDALNVIAKEAEARLAAKRAARAEAREIRMRELERQQKEIYQVQKKYYGLDNLDNKWGDIEQWMEDSERYTRVSRRHASVSDDEEQMSVGSRSNIRLDLDAAGAYGGVDDRLERDYLEKGSSRASTISGATLTSLGGTSSRRGSGDTSISADTEASIREIKEIHELKDQIQDVEAKHMQNLKELKDSLLEMEEKYRKAMVSNAQLDNEKTNMMYEVDTLKDSLTELEEMLFETRRELEEKCKDLEREKHAHSILQFQFNELKETLKQSEELLTEIRQLRLKQDGYVREISDLQETVEWKNKKIGALERQKEFSDAIRNERDELRDEVVQLKDILKKHGIVLGPDLATNGETGEEVGKADQNSQTASTEIREGSSVLGTHQLKVCKDQQQKDLDDGVPGNQQFSHAQFSSSNTPLEPSMENGELGDQMIQGVEQLENRPEEPPGSVGDDELTATRPKEEIKLEAHIPEDLRSNTVELESKVHKDGHLETDQQERECVKPSQVIKEETPSELVSGSVHDETDKPGETVLDDKVQEEPVESSQTEMLAKTQGASASNKKKKKKKKNKQKQKQSDKQESDRKIDDKNETVCSEDNPNQKMKDDLEGNHQDPSGNDKSETTMNTDVPHDAKRTSELEGIETTDTNINVDDAQDKILLVTDEADLAGISKTISNFDCPESANGVLSDDLSSNIISNPANIIDEHTEVSTNPDSEAVIFSCELVSSETKTSLPHESSAQSMDAVEGGVESTSSFENIELKSASLDIKEVESHLKCEVEEQEEKLENIDLDGTTNPEDQDDSALPNSPVMEKVENEAERVIQEQPVHQPMESQLQDSIGAELDQEEVETQDELDKENLKVPTEIVFDGSHVDNTPLIETQVQVVHEDLLSSNEAIRDSVGESDASDQKPNVEKDEEERSIQNQITLEVQLPEDEEELLVKSDVAAQELKEEDEKEEDEGESFDFDEMDLEASSDAPLKNFLDQPNEEVTLLNENVQEASQEHQSNVTDEDQTQEDEHLELADQESKPKEQKDDGQDTENPQTTTDVDGCLTEDSQINSGVRPNDQQHDITGIKEDAFEEHRQASEDVTLNEGVNLISEVETRNVGHEVNSSIHHEKKASNISGDQDVEKETTESNREDERKESKKSGKGKGKGKEDCKMS</sequence>
<dbReference type="PANTHER" id="PTHR19212:SF5">
    <property type="entry name" value="LEUCINE-RICH REPEAT FLIGHTLESS-INTERACTING PROTEIN 1"/>
    <property type="match status" value="1"/>
</dbReference>
<feature type="region of interest" description="Disordered" evidence="4">
    <location>
        <begin position="904"/>
        <end position="1082"/>
    </location>
</feature>